<protein>
    <submittedName>
        <fullName evidence="2">Uncharacterized protein</fullName>
    </submittedName>
</protein>
<proteinExistence type="predicted"/>
<feature type="transmembrane region" description="Helical" evidence="1">
    <location>
        <begin position="12"/>
        <end position="31"/>
    </location>
</feature>
<keyword evidence="1" id="KW-0812">Transmembrane</keyword>
<accession>A0A376BLD6</accession>
<keyword evidence="3" id="KW-1185">Reference proteome</keyword>
<reference evidence="2 3" key="1">
    <citation type="submission" date="2018-06" db="EMBL/GenBank/DDBJ databases">
        <authorList>
            <consortium name="Pathogen Informatics"/>
            <person name="Doyle S."/>
        </authorList>
    </citation>
    <scope>NUCLEOTIDE SEQUENCE [LARGE SCALE GENOMIC DNA]</scope>
    <source>
        <strain evidence="2 3">NCTC10283</strain>
    </source>
</reference>
<organism evidence="2 3">
    <name type="scientific">Alysiella crassa</name>
    <dbReference type="NCBI Taxonomy" id="153491"/>
    <lineage>
        <taxon>Bacteria</taxon>
        <taxon>Pseudomonadati</taxon>
        <taxon>Pseudomonadota</taxon>
        <taxon>Betaproteobacteria</taxon>
        <taxon>Neisseriales</taxon>
        <taxon>Neisseriaceae</taxon>
        <taxon>Alysiella</taxon>
    </lineage>
</organism>
<feature type="transmembrane region" description="Helical" evidence="1">
    <location>
        <begin position="43"/>
        <end position="60"/>
    </location>
</feature>
<gene>
    <name evidence="2" type="ORF">NCTC10283_00087</name>
</gene>
<dbReference type="Proteomes" id="UP000254209">
    <property type="component" value="Unassembled WGS sequence"/>
</dbReference>
<name>A0A376BLD6_9NEIS</name>
<evidence type="ECO:0000313" key="2">
    <source>
        <dbReference type="EMBL" id="SSY70024.1"/>
    </source>
</evidence>
<dbReference type="OrthoDB" id="9984209at2"/>
<dbReference type="RefSeq" id="WP_034293200.1">
    <property type="nucleotide sequence ID" value="NZ_CP091519.2"/>
</dbReference>
<dbReference type="AlphaFoldDB" id="A0A376BLD6"/>
<keyword evidence="1" id="KW-1133">Transmembrane helix</keyword>
<sequence length="182" mass="21081">MNEIKLYANRLPFFVLALIALLCALGCAWWTQTHSDNTNLIQGMTLASGIICLIMLIKIVRRPAKISLSIHGIQFHYPTERQDQTHTQNMLNQFIAWEDIHIIQTHKNILELHIDDNPPDYERLTDIELANLPPREITLYQLRAKVSGLNKSPNKVMDWVNQLQQAPSKERTSLILSFHYEK</sequence>
<evidence type="ECO:0000256" key="1">
    <source>
        <dbReference type="SAM" id="Phobius"/>
    </source>
</evidence>
<keyword evidence="1" id="KW-0472">Membrane</keyword>
<dbReference type="EMBL" id="UFSO01000002">
    <property type="protein sequence ID" value="SSY70024.1"/>
    <property type="molecule type" value="Genomic_DNA"/>
</dbReference>
<evidence type="ECO:0000313" key="3">
    <source>
        <dbReference type="Proteomes" id="UP000254209"/>
    </source>
</evidence>